<comment type="caution">
    <text evidence="3">The sequence shown here is derived from an EMBL/GenBank/DDBJ whole genome shotgun (WGS) entry which is preliminary data.</text>
</comment>
<organism evidence="3">
    <name type="scientific">hydrocarbon metagenome</name>
    <dbReference type="NCBI Taxonomy" id="938273"/>
    <lineage>
        <taxon>unclassified sequences</taxon>
        <taxon>metagenomes</taxon>
        <taxon>ecological metagenomes</taxon>
    </lineage>
</organism>
<dbReference type="Pfam" id="PF13649">
    <property type="entry name" value="Methyltransf_25"/>
    <property type="match status" value="1"/>
</dbReference>
<evidence type="ECO:0000313" key="3">
    <source>
        <dbReference type="EMBL" id="KUG28266.1"/>
    </source>
</evidence>
<dbReference type="InterPro" id="IPR041698">
    <property type="entry name" value="Methyltransf_25"/>
</dbReference>
<dbReference type="InterPro" id="IPR029063">
    <property type="entry name" value="SAM-dependent_MTases_sf"/>
</dbReference>
<feature type="domain" description="Methyltransferase" evidence="2">
    <location>
        <begin position="144"/>
        <end position="241"/>
    </location>
</feature>
<dbReference type="EMBL" id="LNQE01000240">
    <property type="protein sequence ID" value="KUG28266.1"/>
    <property type="molecule type" value="Genomic_DNA"/>
</dbReference>
<dbReference type="GO" id="GO:0008168">
    <property type="term" value="F:methyltransferase activity"/>
    <property type="evidence" value="ECO:0007669"/>
    <property type="project" value="UniProtKB-KW"/>
</dbReference>
<keyword evidence="1 3" id="KW-0808">Transferase</keyword>
<dbReference type="SUPFAM" id="SSF53335">
    <property type="entry name" value="S-adenosyl-L-methionine-dependent methyltransferases"/>
    <property type="match status" value="1"/>
</dbReference>
<dbReference type="PANTHER" id="PTHR43861">
    <property type="entry name" value="TRANS-ACONITATE 2-METHYLTRANSFERASE-RELATED"/>
    <property type="match status" value="1"/>
</dbReference>
<dbReference type="Gene3D" id="3.40.50.150">
    <property type="entry name" value="Vaccinia Virus protein VP39"/>
    <property type="match status" value="1"/>
</dbReference>
<evidence type="ECO:0000256" key="1">
    <source>
        <dbReference type="ARBA" id="ARBA00022679"/>
    </source>
</evidence>
<evidence type="ECO:0000259" key="2">
    <source>
        <dbReference type="Pfam" id="PF13649"/>
    </source>
</evidence>
<sequence length="311" mass="33301">MCFLARAGELGLLKRLGPEGATLGELAEVLEVGPERRPALEALLDLGVALRELEAKHGRYRRKGYLAKQLAKAGNDSWQAMTSEVSGLHVASLAAAPGGESEARHLAETTAAFSSVIARSSRVLEPVLTVVTRELAPTAGPFRVLEVGCGSGVYVREALRRNPETTVVAVERVPDVANTAAAAICQEGFADRCRMVNDDVRKLSFSQEFDLITLHNNIYYFLEEERPGLLSRLRSWLKPGGRLAVTTVCRGEGGPLSRVLMLWSTVTADAGSLPSSGGFAALLAQAGFTGVRTRHLFPGEAYALFTGENPA</sequence>
<keyword evidence="3" id="KW-0489">Methyltransferase</keyword>
<proteinExistence type="predicted"/>
<dbReference type="AlphaFoldDB" id="A0A0W8G555"/>
<dbReference type="CDD" id="cd02440">
    <property type="entry name" value="AdoMet_MTases"/>
    <property type="match status" value="1"/>
</dbReference>
<dbReference type="GO" id="GO:0032259">
    <property type="term" value="P:methylation"/>
    <property type="evidence" value="ECO:0007669"/>
    <property type="project" value="UniProtKB-KW"/>
</dbReference>
<gene>
    <name evidence="3" type="ORF">ASZ90_001868</name>
</gene>
<name>A0A0W8G555_9ZZZZ</name>
<accession>A0A0W8G555</accession>
<protein>
    <submittedName>
        <fullName evidence="3">O-methyltransferase, family 2</fullName>
    </submittedName>
</protein>
<reference evidence="3" key="1">
    <citation type="journal article" date="2015" name="Proc. Natl. Acad. Sci. U.S.A.">
        <title>Networks of energetic and metabolic interactions define dynamics in microbial communities.</title>
        <authorList>
            <person name="Embree M."/>
            <person name="Liu J.K."/>
            <person name="Al-Bassam M.M."/>
            <person name="Zengler K."/>
        </authorList>
    </citation>
    <scope>NUCLEOTIDE SEQUENCE</scope>
</reference>